<feature type="domain" description="Disease resistance R13L4/SHOC-2-like LRR" evidence="6">
    <location>
        <begin position="106"/>
        <end position="200"/>
    </location>
</feature>
<keyword evidence="1" id="KW-0433">Leucine-rich repeat</keyword>
<dbReference type="PANTHER" id="PTHR48051:SF1">
    <property type="entry name" value="RAS SUPPRESSOR PROTEIN 1"/>
    <property type="match status" value="1"/>
</dbReference>
<dbReference type="InterPro" id="IPR055414">
    <property type="entry name" value="LRR_R13L4/SHOC2-like"/>
</dbReference>
<dbReference type="InterPro" id="IPR001611">
    <property type="entry name" value="Leu-rich_rpt"/>
</dbReference>
<comment type="caution">
    <text evidence="7">The sequence shown here is derived from an EMBL/GenBank/DDBJ whole genome shotgun (WGS) entry which is preliminary data.</text>
</comment>
<protein>
    <recommendedName>
        <fullName evidence="5">Ras suppressor protein 1</fullName>
    </recommendedName>
</protein>
<dbReference type="OrthoDB" id="676979at2759"/>
<dbReference type="Proteomes" id="UP000711488">
    <property type="component" value="Unassembled WGS sequence"/>
</dbReference>
<evidence type="ECO:0000256" key="5">
    <source>
        <dbReference type="ARBA" id="ARBA00069437"/>
    </source>
</evidence>
<keyword evidence="3" id="KW-0007">Acetylation</keyword>
<dbReference type="FunFam" id="3.80.10.10:FF:000159">
    <property type="entry name" value="Ras suppressor protein 1"/>
    <property type="match status" value="1"/>
</dbReference>
<comment type="function">
    <text evidence="4">Potentially plays a role in the Ras signal transduction pathway. Capable of suppressing v-Ras transformation in vitro.</text>
</comment>
<reference evidence="7" key="2">
    <citation type="journal article" date="2018" name="Environ. Sci. Technol.">
        <title>The Toxicogenome of Hyalella azteca: A Model for Sediment Ecotoxicology and Evolutionary Toxicology.</title>
        <authorList>
            <person name="Poynton H.C."/>
            <person name="Hasenbein S."/>
            <person name="Benoit J.B."/>
            <person name="Sepulveda M.S."/>
            <person name="Poelchau M.F."/>
            <person name="Hughes D.S.T."/>
            <person name="Murali S.C."/>
            <person name="Chen S."/>
            <person name="Glastad K.M."/>
            <person name="Goodisman M.A.D."/>
            <person name="Werren J.H."/>
            <person name="Vineis J.H."/>
            <person name="Bowen J.L."/>
            <person name="Friedrich M."/>
            <person name="Jones J."/>
            <person name="Robertson H.M."/>
            <person name="Feyereisen R."/>
            <person name="Mechler-Hickson A."/>
            <person name="Mathers N."/>
            <person name="Lee C.E."/>
            <person name="Colbourne J.K."/>
            <person name="Biales A."/>
            <person name="Johnston J.S."/>
            <person name="Wellborn G.A."/>
            <person name="Rosendale A.J."/>
            <person name="Cridge A.G."/>
            <person name="Munoz-Torres M.C."/>
            <person name="Bain P.A."/>
            <person name="Manny A.R."/>
            <person name="Major K.M."/>
            <person name="Lambert F.N."/>
            <person name="Vulpe C.D."/>
            <person name="Tuck P."/>
            <person name="Blalock B.J."/>
            <person name="Lin Y.Y."/>
            <person name="Smith M.E."/>
            <person name="Ochoa-Acuna H."/>
            <person name="Chen M.M."/>
            <person name="Childers C.P."/>
            <person name="Qu J."/>
            <person name="Dugan S."/>
            <person name="Lee S.L."/>
            <person name="Chao H."/>
            <person name="Dinh H."/>
            <person name="Han Y."/>
            <person name="Doddapaneni H."/>
            <person name="Worley K.C."/>
            <person name="Muzny D.M."/>
            <person name="Gibbs R.A."/>
            <person name="Richards S."/>
        </authorList>
    </citation>
    <scope>NUCLEOTIDE SEQUENCE</scope>
    <source>
        <strain evidence="7">HAZT.00-mixed</strain>
        <tissue evidence="7">Whole organism</tissue>
    </source>
</reference>
<evidence type="ECO:0000256" key="2">
    <source>
        <dbReference type="ARBA" id="ARBA00022737"/>
    </source>
</evidence>
<dbReference type="InterPro" id="IPR032675">
    <property type="entry name" value="LRR_dom_sf"/>
</dbReference>
<gene>
    <name evidence="7" type="ORF">HAZT_HAZT002290</name>
</gene>
<reference evidence="7" key="3">
    <citation type="submission" date="2019-06" db="EMBL/GenBank/DDBJ databases">
        <authorList>
            <person name="Poynton C."/>
            <person name="Hasenbein S."/>
            <person name="Benoit J.B."/>
            <person name="Sepulveda M.S."/>
            <person name="Poelchau M.F."/>
            <person name="Murali S.C."/>
            <person name="Chen S."/>
            <person name="Glastad K.M."/>
            <person name="Werren J.H."/>
            <person name="Vineis J.H."/>
            <person name="Bowen J.L."/>
            <person name="Friedrich M."/>
            <person name="Jones J."/>
            <person name="Robertson H.M."/>
            <person name="Feyereisen R."/>
            <person name="Mechler-Hickson A."/>
            <person name="Mathers N."/>
            <person name="Lee C.E."/>
            <person name="Colbourne J.K."/>
            <person name="Biales A."/>
            <person name="Johnston J.S."/>
            <person name="Wellborn G.A."/>
            <person name="Rosendale A.J."/>
            <person name="Cridge A.G."/>
            <person name="Munoz-Torres M.C."/>
            <person name="Bain P.A."/>
            <person name="Manny A.R."/>
            <person name="Major K.M."/>
            <person name="Lambert F.N."/>
            <person name="Vulpe C.D."/>
            <person name="Tuck P."/>
            <person name="Blalock B.J."/>
            <person name="Lin Y.-Y."/>
            <person name="Smith M.E."/>
            <person name="Ochoa-Acuna H."/>
            <person name="Chen M.-J.M."/>
            <person name="Childers C.P."/>
            <person name="Qu J."/>
            <person name="Dugan S."/>
            <person name="Lee S.L."/>
            <person name="Chao H."/>
            <person name="Dinh H."/>
            <person name="Han Y."/>
            <person name="Doddapaneni H."/>
            <person name="Worley K.C."/>
            <person name="Muzny D.M."/>
            <person name="Gibbs R.A."/>
            <person name="Richards S."/>
        </authorList>
    </citation>
    <scope>NUCLEOTIDE SEQUENCE</scope>
    <source>
        <strain evidence="7">HAZT.00-mixed</strain>
        <tissue evidence="7">Whole organism</tissue>
    </source>
</reference>
<feature type="non-terminal residue" evidence="7">
    <location>
        <position position="278"/>
    </location>
</feature>
<dbReference type="PROSITE" id="PS51450">
    <property type="entry name" value="LRR"/>
    <property type="match status" value="3"/>
</dbReference>
<dbReference type="SMART" id="SM00364">
    <property type="entry name" value="LRR_BAC"/>
    <property type="match status" value="4"/>
</dbReference>
<dbReference type="SUPFAM" id="SSF52058">
    <property type="entry name" value="L domain-like"/>
    <property type="match status" value="1"/>
</dbReference>
<name>A0A6A0GVZ1_HYAAZ</name>
<dbReference type="GO" id="GO:0007165">
    <property type="term" value="P:signal transduction"/>
    <property type="evidence" value="ECO:0007669"/>
    <property type="project" value="UniProtKB-ARBA"/>
</dbReference>
<evidence type="ECO:0000256" key="4">
    <source>
        <dbReference type="ARBA" id="ARBA00053823"/>
    </source>
</evidence>
<dbReference type="Pfam" id="PF13855">
    <property type="entry name" value="LRR_8"/>
    <property type="match status" value="1"/>
</dbReference>
<dbReference type="InterPro" id="IPR003591">
    <property type="entry name" value="Leu-rich_rpt_typical-subtyp"/>
</dbReference>
<dbReference type="SMART" id="SM00369">
    <property type="entry name" value="LRR_TYP"/>
    <property type="match status" value="7"/>
</dbReference>
<evidence type="ECO:0000256" key="1">
    <source>
        <dbReference type="ARBA" id="ARBA00022614"/>
    </source>
</evidence>
<dbReference type="InterPro" id="IPR050216">
    <property type="entry name" value="LRR_domain-containing"/>
</dbReference>
<reference evidence="7" key="1">
    <citation type="submission" date="2014-08" db="EMBL/GenBank/DDBJ databases">
        <authorList>
            <person name="Murali S."/>
            <person name="Richards S."/>
            <person name="Bandaranaike D."/>
            <person name="Bellair M."/>
            <person name="Blankenburg K."/>
            <person name="Chao H."/>
            <person name="Dinh H."/>
            <person name="Doddapaneni H."/>
            <person name="Dugan-Rocha S."/>
            <person name="Elkadiri S."/>
            <person name="Gnanaolivu R."/>
            <person name="Hughes D."/>
            <person name="Lee S."/>
            <person name="Li M."/>
            <person name="Ming W."/>
            <person name="Munidasa M."/>
            <person name="Muniz J."/>
            <person name="Nguyen L."/>
            <person name="Osuji N."/>
            <person name="Pu L.-L."/>
            <person name="Puazo M."/>
            <person name="Skinner E."/>
            <person name="Qu C."/>
            <person name="Quiroz J."/>
            <person name="Raj R."/>
            <person name="Weissenberger G."/>
            <person name="Xin Y."/>
            <person name="Zou X."/>
            <person name="Han Y."/>
            <person name="Worley K."/>
            <person name="Muzny D."/>
            <person name="Gibbs R."/>
        </authorList>
    </citation>
    <scope>NUCLEOTIDE SEQUENCE</scope>
    <source>
        <strain evidence="7">HAZT.00-mixed</strain>
        <tissue evidence="7">Whole organism</tissue>
    </source>
</reference>
<accession>A0A6A0GVZ1</accession>
<evidence type="ECO:0000313" key="7">
    <source>
        <dbReference type="EMBL" id="KAA0190302.1"/>
    </source>
</evidence>
<dbReference type="EMBL" id="JQDR03013011">
    <property type="protein sequence ID" value="KAA0190302.1"/>
    <property type="molecule type" value="Genomic_DNA"/>
</dbReference>
<organism evidence="7">
    <name type="scientific">Hyalella azteca</name>
    <name type="common">Amphipod</name>
    <dbReference type="NCBI Taxonomy" id="294128"/>
    <lineage>
        <taxon>Eukaryota</taxon>
        <taxon>Metazoa</taxon>
        <taxon>Ecdysozoa</taxon>
        <taxon>Arthropoda</taxon>
        <taxon>Crustacea</taxon>
        <taxon>Multicrustacea</taxon>
        <taxon>Malacostraca</taxon>
        <taxon>Eumalacostraca</taxon>
        <taxon>Peracarida</taxon>
        <taxon>Amphipoda</taxon>
        <taxon>Senticaudata</taxon>
        <taxon>Talitrida</taxon>
        <taxon>Talitroidea</taxon>
        <taxon>Hyalellidae</taxon>
        <taxon>Hyalella</taxon>
    </lineage>
</organism>
<dbReference type="PANTHER" id="PTHR48051">
    <property type="match status" value="1"/>
</dbReference>
<proteinExistence type="predicted"/>
<dbReference type="Gene3D" id="3.80.10.10">
    <property type="entry name" value="Ribonuclease Inhibitor"/>
    <property type="match status" value="2"/>
</dbReference>
<dbReference type="GO" id="GO:0005737">
    <property type="term" value="C:cytoplasm"/>
    <property type="evidence" value="ECO:0007669"/>
    <property type="project" value="TreeGrafter"/>
</dbReference>
<dbReference type="FunFam" id="3.80.10.10:FF:000034">
    <property type="entry name" value="Ras suppressor protein 1"/>
    <property type="match status" value="1"/>
</dbReference>
<keyword evidence="2" id="KW-0677">Repeat</keyword>
<sequence>MSKAAKKVLDEARESGNPEIELQDKQIAKIEDLPGLLTMEHITRLTLSHNRLSSLPPAIAHLTNLEILNLYNNHLVELPVAISSLNKLRILNVGMNRLDTLPRGFGSFPVLEVLDFSYNNISEETLPGNFFMLESLRALYMADNDFEILSPEIKNFKNLQILVLRDNDLVDLPREVGELHRLRELHLQSNRLQVLPPEISYLDLQGSKSCFRIDGNHLIQMLADQLLLGISHVIDIMKTPTYKLLVFTYERHQKSNSQYPPKNLEAKDRKISRVKSQL</sequence>
<evidence type="ECO:0000259" key="6">
    <source>
        <dbReference type="Pfam" id="PF23598"/>
    </source>
</evidence>
<dbReference type="AlphaFoldDB" id="A0A6A0GVZ1"/>
<dbReference type="Pfam" id="PF23598">
    <property type="entry name" value="LRR_14"/>
    <property type="match status" value="1"/>
</dbReference>
<evidence type="ECO:0000256" key="3">
    <source>
        <dbReference type="ARBA" id="ARBA00022990"/>
    </source>
</evidence>